<dbReference type="OrthoDB" id="5768436at2"/>
<accession>A0A4P7GJ71</accession>
<dbReference type="RefSeq" id="WP_135075444.1">
    <property type="nucleotide sequence ID" value="NZ_CP038267.1"/>
</dbReference>
<feature type="transmembrane region" description="Helical" evidence="1">
    <location>
        <begin position="225"/>
        <end position="246"/>
    </location>
</feature>
<protein>
    <submittedName>
        <fullName evidence="2">Uncharacterized protein</fullName>
    </submittedName>
</protein>
<evidence type="ECO:0000313" key="2">
    <source>
        <dbReference type="EMBL" id="QBR92015.1"/>
    </source>
</evidence>
<keyword evidence="1" id="KW-0812">Transmembrane</keyword>
<feature type="transmembrane region" description="Helical" evidence="1">
    <location>
        <begin position="174"/>
        <end position="194"/>
    </location>
</feature>
<keyword evidence="1" id="KW-0472">Membrane</keyword>
<feature type="transmembrane region" description="Helical" evidence="1">
    <location>
        <begin position="6"/>
        <end position="34"/>
    </location>
</feature>
<gene>
    <name evidence="2" type="ORF">EXE57_06780</name>
</gene>
<dbReference type="EMBL" id="CP038267">
    <property type="protein sequence ID" value="QBR92015.1"/>
    <property type="molecule type" value="Genomic_DNA"/>
</dbReference>
<reference evidence="2 3" key="1">
    <citation type="submission" date="2019-03" db="EMBL/GenBank/DDBJ databases">
        <title>Three New Species of Nocardioides, Nocardioides euryhalodurans sp. nov., Nocardioides seonyuensis sp. nov. and Nocardioides eburneoflavus sp. nov., Iolated from Soil.</title>
        <authorList>
            <person name="Roh S.G."/>
            <person name="Lee C."/>
            <person name="Kim M.-K."/>
            <person name="Kim S.B."/>
        </authorList>
    </citation>
    <scope>NUCLEOTIDE SEQUENCE [LARGE SCALE GENOMIC DNA]</scope>
    <source>
        <strain evidence="2 3">MMS17-SY117</strain>
    </source>
</reference>
<feature type="transmembrane region" description="Helical" evidence="1">
    <location>
        <begin position="104"/>
        <end position="122"/>
    </location>
</feature>
<organism evidence="2 3">
    <name type="scientific">Nocardioides euryhalodurans</name>
    <dbReference type="NCBI Taxonomy" id="2518370"/>
    <lineage>
        <taxon>Bacteria</taxon>
        <taxon>Bacillati</taxon>
        <taxon>Actinomycetota</taxon>
        <taxon>Actinomycetes</taxon>
        <taxon>Propionibacteriales</taxon>
        <taxon>Nocardioidaceae</taxon>
        <taxon>Nocardioides</taxon>
    </lineage>
</organism>
<feature type="transmembrane region" description="Helical" evidence="1">
    <location>
        <begin position="81"/>
        <end position="98"/>
    </location>
</feature>
<sequence>MDAFVVIAVVAVRFIAPLFILKFPLPAILVCLVADAVDQTIFQATIGGDLTWYQSYDKSLDVYYLGFAFISTMTNWRDERAFRVSRFLFFWRLIGVVIFELTQWRFVLLLFPNAFEYFFIAYETIRTRWNPERLAVLTVVGMAVGITVFVKVPQEMWIHVLKLDLSDALDANPGLWGVMAAFFLVVGIAAVKVVRQARDPDWDFTLAVDRHLPRRPQLGLRHEKLVDGILLEKLAFLTLAGVVLAHMVPELTVNNARLAVTVALLVLLNTLVTELWQHRRGEGWSTTMREFGVVLLVNVLLLALLPEWLLSGGLPEEDSAFLVVLLSLLATMFDRGRDTRPPVDPTPRPFREAWGDWQARRAAREPAGHGG</sequence>
<dbReference type="AlphaFoldDB" id="A0A4P7GJ71"/>
<name>A0A4P7GJ71_9ACTN</name>
<feature type="transmembrane region" description="Helical" evidence="1">
    <location>
        <begin position="288"/>
        <end position="306"/>
    </location>
</feature>
<proteinExistence type="predicted"/>
<dbReference type="Proteomes" id="UP000294894">
    <property type="component" value="Chromosome"/>
</dbReference>
<evidence type="ECO:0000313" key="3">
    <source>
        <dbReference type="Proteomes" id="UP000294894"/>
    </source>
</evidence>
<keyword evidence="1" id="KW-1133">Transmembrane helix</keyword>
<feature type="transmembrane region" description="Helical" evidence="1">
    <location>
        <begin position="134"/>
        <end position="154"/>
    </location>
</feature>
<feature type="transmembrane region" description="Helical" evidence="1">
    <location>
        <begin position="258"/>
        <end position="276"/>
    </location>
</feature>
<dbReference type="KEGG" id="noy:EXE57_06780"/>
<keyword evidence="3" id="KW-1185">Reference proteome</keyword>
<evidence type="ECO:0000256" key="1">
    <source>
        <dbReference type="SAM" id="Phobius"/>
    </source>
</evidence>